<evidence type="ECO:0000313" key="2">
    <source>
        <dbReference type="Proteomes" id="UP001595880"/>
    </source>
</evidence>
<dbReference type="RefSeq" id="WP_390196928.1">
    <property type="nucleotide sequence ID" value="NZ_JBHSDV010000001.1"/>
</dbReference>
<accession>A0ABV8VSY0</accession>
<dbReference type="InterPro" id="IPR010368">
    <property type="entry name" value="Com_YlbF"/>
</dbReference>
<reference evidence="2" key="1">
    <citation type="journal article" date="2019" name="Int. J. Syst. Evol. Microbiol.">
        <title>The Global Catalogue of Microorganisms (GCM) 10K type strain sequencing project: providing services to taxonomists for standard genome sequencing and annotation.</title>
        <authorList>
            <consortium name="The Broad Institute Genomics Platform"/>
            <consortium name="The Broad Institute Genome Sequencing Center for Infectious Disease"/>
            <person name="Wu L."/>
            <person name="Ma J."/>
        </authorList>
    </citation>
    <scope>NUCLEOTIDE SEQUENCE [LARGE SCALE GENOMIC DNA]</scope>
    <source>
        <strain evidence="2">KACC 14058</strain>
    </source>
</reference>
<dbReference type="SUPFAM" id="SSF158622">
    <property type="entry name" value="YheA/YmcA-like"/>
    <property type="match status" value="1"/>
</dbReference>
<dbReference type="Proteomes" id="UP001595880">
    <property type="component" value="Unassembled WGS sequence"/>
</dbReference>
<gene>
    <name evidence="1" type="ORF">ACFOZ1_05660</name>
</gene>
<keyword evidence="2" id="KW-1185">Reference proteome</keyword>
<sequence>MIATMEIVDILDKSEAIGQMVLQSDIKLAYDKAKHTVETDETAQQLISRFNKIKELYDDVERFGRYHPDYSKIMKEIREAKRDMDMHESIANYKQVETQFQQFLDEISEIIAFSVSQNIKVPKDGALLKDGGCGCGSGSGGCGCRAS</sequence>
<dbReference type="Gene3D" id="1.20.1500.10">
    <property type="entry name" value="YheA/YmcA-like"/>
    <property type="match status" value="1"/>
</dbReference>
<dbReference type="PANTHER" id="PTHR38448">
    <property type="entry name" value="REGULATORY PROTEIN YLBF-RELATED"/>
    <property type="match status" value="1"/>
</dbReference>
<organism evidence="1 2">
    <name type="scientific">Gracilibacillus marinus</name>
    <dbReference type="NCBI Taxonomy" id="630535"/>
    <lineage>
        <taxon>Bacteria</taxon>
        <taxon>Bacillati</taxon>
        <taxon>Bacillota</taxon>
        <taxon>Bacilli</taxon>
        <taxon>Bacillales</taxon>
        <taxon>Bacillaceae</taxon>
        <taxon>Gracilibacillus</taxon>
    </lineage>
</organism>
<dbReference type="InterPro" id="IPR052767">
    <property type="entry name" value="Bact_com_dev_regulator"/>
</dbReference>
<dbReference type="InterPro" id="IPR023378">
    <property type="entry name" value="YheA/YmcA-like_dom_sf"/>
</dbReference>
<proteinExistence type="predicted"/>
<comment type="caution">
    <text evidence="1">The sequence shown here is derived from an EMBL/GenBank/DDBJ whole genome shotgun (WGS) entry which is preliminary data.</text>
</comment>
<dbReference type="Pfam" id="PF06133">
    <property type="entry name" value="Com_YlbF"/>
    <property type="match status" value="1"/>
</dbReference>
<dbReference type="EMBL" id="JBHSDV010000001">
    <property type="protein sequence ID" value="MFC4387294.1"/>
    <property type="molecule type" value="Genomic_DNA"/>
</dbReference>
<dbReference type="PANTHER" id="PTHR38448:SF2">
    <property type="entry name" value="REGULATORY PROTEIN YLBF"/>
    <property type="match status" value="1"/>
</dbReference>
<evidence type="ECO:0000313" key="1">
    <source>
        <dbReference type="EMBL" id="MFC4387294.1"/>
    </source>
</evidence>
<protein>
    <submittedName>
        <fullName evidence="1">YlbF family regulator</fullName>
    </submittedName>
</protein>
<name>A0ABV8VSY0_9BACI</name>